<evidence type="ECO:0000313" key="2">
    <source>
        <dbReference type="EMBL" id="PTQ29948.1"/>
    </source>
</evidence>
<feature type="compositionally biased region" description="Low complexity" evidence="1">
    <location>
        <begin position="48"/>
        <end position="58"/>
    </location>
</feature>
<accession>A0A2R6W7W9</accession>
<sequence>MEGREMQAVQKERARDLACMRSTLHCCPFDGPPPKGKGNATRHDRASDSASSNRSFSSIGKKNSRSESENFFFPCVLEPDRRLRLNRSSGSNPPAACTEDRADGASFDSRLGNQHKYDRCP</sequence>
<name>A0A2R6W7W9_MARPO</name>
<evidence type="ECO:0000313" key="3">
    <source>
        <dbReference type="Proteomes" id="UP000244005"/>
    </source>
</evidence>
<gene>
    <name evidence="2" type="ORF">MARPO_0132s0023</name>
</gene>
<dbReference type="Gramene" id="Mp4g09800.1">
    <property type="protein sequence ID" value="Mp4g09800.1.cds1"/>
    <property type="gene ID" value="Mp4g09800"/>
</dbReference>
<feature type="region of interest" description="Disordered" evidence="1">
    <location>
        <begin position="27"/>
        <end position="66"/>
    </location>
</feature>
<dbReference type="EMBL" id="KZ772804">
    <property type="protein sequence ID" value="PTQ29948.1"/>
    <property type="molecule type" value="Genomic_DNA"/>
</dbReference>
<evidence type="ECO:0000256" key="1">
    <source>
        <dbReference type="SAM" id="MobiDB-lite"/>
    </source>
</evidence>
<keyword evidence="3" id="KW-1185">Reference proteome</keyword>
<dbReference type="Proteomes" id="UP000244005">
    <property type="component" value="Unassembled WGS sequence"/>
</dbReference>
<proteinExistence type="predicted"/>
<dbReference type="AlphaFoldDB" id="A0A2R6W7W9"/>
<feature type="region of interest" description="Disordered" evidence="1">
    <location>
        <begin position="84"/>
        <end position="121"/>
    </location>
</feature>
<protein>
    <submittedName>
        <fullName evidence="2">Uncharacterized protein</fullName>
    </submittedName>
</protein>
<reference evidence="3" key="1">
    <citation type="journal article" date="2017" name="Cell">
        <title>Insights into land plant evolution garnered from the Marchantia polymorpha genome.</title>
        <authorList>
            <person name="Bowman J.L."/>
            <person name="Kohchi T."/>
            <person name="Yamato K.T."/>
            <person name="Jenkins J."/>
            <person name="Shu S."/>
            <person name="Ishizaki K."/>
            <person name="Yamaoka S."/>
            <person name="Nishihama R."/>
            <person name="Nakamura Y."/>
            <person name="Berger F."/>
            <person name="Adam C."/>
            <person name="Aki S.S."/>
            <person name="Althoff F."/>
            <person name="Araki T."/>
            <person name="Arteaga-Vazquez M.A."/>
            <person name="Balasubrmanian S."/>
            <person name="Barry K."/>
            <person name="Bauer D."/>
            <person name="Boehm C.R."/>
            <person name="Briginshaw L."/>
            <person name="Caballero-Perez J."/>
            <person name="Catarino B."/>
            <person name="Chen F."/>
            <person name="Chiyoda S."/>
            <person name="Chovatia M."/>
            <person name="Davies K.M."/>
            <person name="Delmans M."/>
            <person name="Demura T."/>
            <person name="Dierschke T."/>
            <person name="Dolan L."/>
            <person name="Dorantes-Acosta A.E."/>
            <person name="Eklund D.M."/>
            <person name="Florent S.N."/>
            <person name="Flores-Sandoval E."/>
            <person name="Fujiyama A."/>
            <person name="Fukuzawa H."/>
            <person name="Galik B."/>
            <person name="Grimanelli D."/>
            <person name="Grimwood J."/>
            <person name="Grossniklaus U."/>
            <person name="Hamada T."/>
            <person name="Haseloff J."/>
            <person name="Hetherington A.J."/>
            <person name="Higo A."/>
            <person name="Hirakawa Y."/>
            <person name="Hundley H.N."/>
            <person name="Ikeda Y."/>
            <person name="Inoue K."/>
            <person name="Inoue S.I."/>
            <person name="Ishida S."/>
            <person name="Jia Q."/>
            <person name="Kakita M."/>
            <person name="Kanazawa T."/>
            <person name="Kawai Y."/>
            <person name="Kawashima T."/>
            <person name="Kennedy M."/>
            <person name="Kinose K."/>
            <person name="Kinoshita T."/>
            <person name="Kohara Y."/>
            <person name="Koide E."/>
            <person name="Komatsu K."/>
            <person name="Kopischke S."/>
            <person name="Kubo M."/>
            <person name="Kyozuka J."/>
            <person name="Lagercrantz U."/>
            <person name="Lin S.S."/>
            <person name="Lindquist E."/>
            <person name="Lipzen A.M."/>
            <person name="Lu C.W."/>
            <person name="De Luna E."/>
            <person name="Martienssen R.A."/>
            <person name="Minamino N."/>
            <person name="Mizutani M."/>
            <person name="Mizutani M."/>
            <person name="Mochizuki N."/>
            <person name="Monte I."/>
            <person name="Mosher R."/>
            <person name="Nagasaki H."/>
            <person name="Nakagami H."/>
            <person name="Naramoto S."/>
            <person name="Nishitani K."/>
            <person name="Ohtani M."/>
            <person name="Okamoto T."/>
            <person name="Okumura M."/>
            <person name="Phillips J."/>
            <person name="Pollak B."/>
            <person name="Reinders A."/>
            <person name="Rovekamp M."/>
            <person name="Sano R."/>
            <person name="Sawa S."/>
            <person name="Schmid M.W."/>
            <person name="Shirakawa M."/>
            <person name="Solano R."/>
            <person name="Spunde A."/>
            <person name="Suetsugu N."/>
            <person name="Sugano S."/>
            <person name="Sugiyama A."/>
            <person name="Sun R."/>
            <person name="Suzuki Y."/>
            <person name="Takenaka M."/>
            <person name="Takezawa D."/>
            <person name="Tomogane H."/>
            <person name="Tsuzuki M."/>
            <person name="Ueda T."/>
            <person name="Umeda M."/>
            <person name="Ward J.M."/>
            <person name="Watanabe Y."/>
            <person name="Yazaki K."/>
            <person name="Yokoyama R."/>
            <person name="Yoshitake Y."/>
            <person name="Yotsui I."/>
            <person name="Zachgo S."/>
            <person name="Schmutz J."/>
        </authorList>
    </citation>
    <scope>NUCLEOTIDE SEQUENCE [LARGE SCALE GENOMIC DNA]</scope>
    <source>
        <strain evidence="3">Tak-1</strain>
    </source>
</reference>
<organism evidence="2 3">
    <name type="scientific">Marchantia polymorpha</name>
    <name type="common">Common liverwort</name>
    <name type="synonym">Marchantia aquatica</name>
    <dbReference type="NCBI Taxonomy" id="3197"/>
    <lineage>
        <taxon>Eukaryota</taxon>
        <taxon>Viridiplantae</taxon>
        <taxon>Streptophyta</taxon>
        <taxon>Embryophyta</taxon>
        <taxon>Marchantiophyta</taxon>
        <taxon>Marchantiopsida</taxon>
        <taxon>Marchantiidae</taxon>
        <taxon>Marchantiales</taxon>
        <taxon>Marchantiaceae</taxon>
        <taxon>Marchantia</taxon>
    </lineage>
</organism>